<comment type="caution">
    <text evidence="22">The sequence shown here is derived from an EMBL/GenBank/DDBJ whole genome shotgun (WGS) entry which is preliminary data.</text>
</comment>
<evidence type="ECO:0000256" key="3">
    <source>
        <dbReference type="ARBA" id="ARBA00005208"/>
    </source>
</evidence>
<comment type="pathway">
    <text evidence="3 20">Nucleotide-sugar biosynthesis; UDP-N-acetyl-alpha-D-glucosamine biosynthesis; UDP-N-acetyl-alpha-D-glucosamine from N-acetyl-alpha-D-glucosamine 1-phosphate: step 1/1.</text>
</comment>
<keyword evidence="8 20" id="KW-0548">Nucleotidyltransferase</keyword>
<evidence type="ECO:0000256" key="19">
    <source>
        <dbReference type="ARBA" id="ARBA00049628"/>
    </source>
</evidence>
<dbReference type="Gene3D" id="2.160.10.10">
    <property type="entry name" value="Hexapeptide repeat proteins"/>
    <property type="match status" value="1"/>
</dbReference>
<feature type="domain" description="Nucleotidyl transferase" evidence="21">
    <location>
        <begin position="5"/>
        <end position="219"/>
    </location>
</feature>
<dbReference type="CDD" id="cd02540">
    <property type="entry name" value="GT2_GlmU_N_bac"/>
    <property type="match status" value="1"/>
</dbReference>
<keyword evidence="11 20" id="KW-0460">Magnesium</keyword>
<evidence type="ECO:0000256" key="9">
    <source>
        <dbReference type="ARBA" id="ARBA00022723"/>
    </source>
</evidence>
<dbReference type="AlphaFoldDB" id="A0A8H9KGA9"/>
<feature type="binding site" evidence="20">
    <location>
        <position position="365"/>
    </location>
    <ligand>
        <name>UDP-N-acetyl-alpha-D-glucosamine</name>
        <dbReference type="ChEBI" id="CHEBI:57705"/>
    </ligand>
</feature>
<keyword evidence="16 20" id="KW-0961">Cell wall biogenesis/degradation</keyword>
<feature type="binding site" evidence="20">
    <location>
        <position position="72"/>
    </location>
    <ligand>
        <name>UDP-N-acetyl-alpha-D-glucosamine</name>
        <dbReference type="ChEBI" id="CHEBI:57705"/>
    </ligand>
</feature>
<comment type="similarity">
    <text evidence="5 20">In the N-terminal section; belongs to the N-acetylglucosamine-1-phosphate uridyltransferase family.</text>
</comment>
<dbReference type="SUPFAM" id="SSF53448">
    <property type="entry name" value="Nucleotide-diphospho-sugar transferases"/>
    <property type="match status" value="1"/>
</dbReference>
<comment type="function">
    <text evidence="19 20">Catalyzes the last two sequential reactions in the de novo biosynthetic pathway for UDP-N-acetylglucosamine (UDP-GlcNAc). The C-terminal domain catalyzes the transfer of acetyl group from acetyl coenzyme A to glucosamine-1-phosphate (GlcN-1-P) to produce N-acetylglucosamine-1-phosphate (GlcNAc-1-P), which is converted into UDP-GlcNAc by the transfer of uridine 5-monophosphate (from uridine 5-triphosphate), a reaction catalyzed by the N-terminal domain.</text>
</comment>
<feature type="binding site" evidence="20">
    <location>
        <position position="227"/>
    </location>
    <ligand>
        <name>UDP-N-acetyl-alpha-D-glucosamine</name>
        <dbReference type="ChEBI" id="CHEBI:57705"/>
    </ligand>
</feature>
<feature type="binding site" evidence="20">
    <location>
        <position position="22"/>
    </location>
    <ligand>
        <name>UDP-N-acetyl-alpha-D-glucosamine</name>
        <dbReference type="ChEBI" id="CHEBI:57705"/>
    </ligand>
</feature>
<evidence type="ECO:0000256" key="10">
    <source>
        <dbReference type="ARBA" id="ARBA00022737"/>
    </source>
</evidence>
<dbReference type="PROSITE" id="PS00101">
    <property type="entry name" value="HEXAPEP_TRANSFERASES"/>
    <property type="match status" value="1"/>
</dbReference>
<dbReference type="NCBIfam" id="TIGR01173">
    <property type="entry name" value="glmU"/>
    <property type="match status" value="1"/>
</dbReference>
<dbReference type="Pfam" id="PF00483">
    <property type="entry name" value="NTP_transferase"/>
    <property type="match status" value="1"/>
</dbReference>
<dbReference type="GO" id="GO:0000902">
    <property type="term" value="P:cell morphogenesis"/>
    <property type="evidence" value="ECO:0007669"/>
    <property type="project" value="UniProtKB-UniRule"/>
</dbReference>
<evidence type="ECO:0000256" key="6">
    <source>
        <dbReference type="ARBA" id="ARBA00022490"/>
    </source>
</evidence>
<dbReference type="EMBL" id="BLYO01000127">
    <property type="protein sequence ID" value="GFO98852.1"/>
    <property type="molecule type" value="Genomic_DNA"/>
</dbReference>
<proteinExistence type="inferred from homology"/>
<feature type="binding site" evidence="20">
    <location>
        <begin position="8"/>
        <end position="11"/>
    </location>
    <ligand>
        <name>UDP-N-acetyl-alpha-D-glucosamine</name>
        <dbReference type="ChEBI" id="CHEBI:57705"/>
    </ligand>
</feature>
<evidence type="ECO:0000256" key="12">
    <source>
        <dbReference type="ARBA" id="ARBA00022960"/>
    </source>
</evidence>
<feature type="binding site" evidence="20">
    <location>
        <position position="139"/>
    </location>
    <ligand>
        <name>UDP-N-acetyl-alpha-D-glucosamine</name>
        <dbReference type="ChEBI" id="CHEBI:57705"/>
    </ligand>
</feature>
<reference evidence="22" key="1">
    <citation type="submission" date="2020-07" db="EMBL/GenBank/DDBJ databases">
        <title>Draft genome sequence of Lactobacillus helveticus strain H-8.</title>
        <authorList>
            <person name="Endo A."/>
            <person name="Maeno S."/>
            <person name="Kido Y."/>
        </authorList>
    </citation>
    <scope>NUCLEOTIDE SEQUENCE</scope>
    <source>
        <strain evidence="22">H-8</strain>
    </source>
</reference>
<keyword evidence="9 20" id="KW-0479">Metal-binding</keyword>
<comment type="pathway">
    <text evidence="2 20">Nucleotide-sugar biosynthesis; UDP-N-acetyl-alpha-D-glucosamine biosynthesis; N-acetyl-alpha-D-glucosamine 1-phosphate from alpha-D-glucosamine 6-phosphate (route II): step 2/2.</text>
</comment>
<feature type="binding site" evidence="20">
    <location>
        <position position="376"/>
    </location>
    <ligand>
        <name>UDP-N-acetyl-alpha-D-glucosamine</name>
        <dbReference type="ChEBI" id="CHEBI:57705"/>
    </ligand>
</feature>
<evidence type="ECO:0000256" key="7">
    <source>
        <dbReference type="ARBA" id="ARBA00022679"/>
    </source>
</evidence>
<evidence type="ECO:0000256" key="13">
    <source>
        <dbReference type="ARBA" id="ARBA00022984"/>
    </source>
</evidence>
<keyword evidence="14 20" id="KW-0511">Multifunctional enzyme</keyword>
<comment type="caution">
    <text evidence="20">Lacks conserved residue(s) required for the propagation of feature annotation.</text>
</comment>
<feature type="binding site" evidence="20">
    <location>
        <position position="102"/>
    </location>
    <ligand>
        <name>Mg(2+)</name>
        <dbReference type="ChEBI" id="CHEBI:18420"/>
    </ligand>
</feature>
<feature type="binding site" evidence="20">
    <location>
        <position position="332"/>
    </location>
    <ligand>
        <name>UDP-N-acetyl-alpha-D-glucosamine</name>
        <dbReference type="ChEBI" id="CHEBI:57705"/>
    </ligand>
</feature>
<evidence type="ECO:0000256" key="2">
    <source>
        <dbReference type="ARBA" id="ARBA00005166"/>
    </source>
</evidence>
<keyword evidence="7 20" id="KW-0808">Transferase</keyword>
<dbReference type="InterPro" id="IPR005882">
    <property type="entry name" value="Bifunctional_GlmU"/>
</dbReference>
<dbReference type="EC" id="2.3.1.157" evidence="20"/>
<feature type="region of interest" description="Linker" evidence="20">
    <location>
        <begin position="230"/>
        <end position="250"/>
    </location>
</feature>
<comment type="pathway">
    <text evidence="20">Bacterial outer membrane biogenesis; LPS lipid A biosynthesis.</text>
</comment>
<evidence type="ECO:0000256" key="15">
    <source>
        <dbReference type="ARBA" id="ARBA00023315"/>
    </source>
</evidence>
<feature type="binding site" evidence="20">
    <location>
        <position position="422"/>
    </location>
    <ligand>
        <name>acetyl-CoA</name>
        <dbReference type="ChEBI" id="CHEBI:57288"/>
    </ligand>
</feature>
<keyword evidence="10 20" id="KW-0677">Repeat</keyword>
<evidence type="ECO:0000256" key="8">
    <source>
        <dbReference type="ARBA" id="ARBA00022695"/>
    </source>
</evidence>
<dbReference type="InterPro" id="IPR038009">
    <property type="entry name" value="GlmU_C_LbH"/>
</dbReference>
<feature type="binding site" evidence="20">
    <location>
        <position position="439"/>
    </location>
    <ligand>
        <name>acetyl-CoA</name>
        <dbReference type="ChEBI" id="CHEBI:57288"/>
    </ligand>
</feature>
<comment type="subcellular location">
    <subcellularLocation>
        <location evidence="1 20">Cytoplasm</location>
    </subcellularLocation>
</comment>
<organism evidence="22 23">
    <name type="scientific">Lactobacillus helveticus</name>
    <name type="common">Lactobacillus suntoryeus</name>
    <dbReference type="NCBI Taxonomy" id="1587"/>
    <lineage>
        <taxon>Bacteria</taxon>
        <taxon>Bacillati</taxon>
        <taxon>Bacillota</taxon>
        <taxon>Bacilli</taxon>
        <taxon>Lactobacillales</taxon>
        <taxon>Lactobacillaceae</taxon>
        <taxon>Lactobacillus</taxon>
    </lineage>
</organism>
<dbReference type="InterPro" id="IPR011004">
    <property type="entry name" value="Trimer_LpxA-like_sf"/>
</dbReference>
<comment type="similarity">
    <text evidence="4 20">In the C-terminal section; belongs to the transferase hexapeptide repeat family.</text>
</comment>
<keyword evidence="15 20" id="KW-0012">Acyltransferase</keyword>
<evidence type="ECO:0000259" key="21">
    <source>
        <dbReference type="Pfam" id="PF00483"/>
    </source>
</evidence>
<dbReference type="InterPro" id="IPR001451">
    <property type="entry name" value="Hexapep"/>
</dbReference>
<evidence type="ECO:0000313" key="22">
    <source>
        <dbReference type="EMBL" id="GFO98852.1"/>
    </source>
</evidence>
<dbReference type="HAMAP" id="MF_01631">
    <property type="entry name" value="GlmU"/>
    <property type="match status" value="1"/>
</dbReference>
<evidence type="ECO:0000256" key="11">
    <source>
        <dbReference type="ARBA" id="ARBA00022842"/>
    </source>
</evidence>
<feature type="binding site" evidence="20">
    <location>
        <begin position="77"/>
        <end position="78"/>
    </location>
    <ligand>
        <name>UDP-N-acetyl-alpha-D-glucosamine</name>
        <dbReference type="ChEBI" id="CHEBI:57705"/>
    </ligand>
</feature>
<name>A0A8H9KGA9_LACHE</name>
<feature type="binding site" evidence="20">
    <location>
        <position position="350"/>
    </location>
    <ligand>
        <name>UDP-N-acetyl-alpha-D-glucosamine</name>
        <dbReference type="ChEBI" id="CHEBI:57705"/>
    </ligand>
</feature>
<evidence type="ECO:0000256" key="18">
    <source>
        <dbReference type="ARBA" id="ARBA00048493"/>
    </source>
</evidence>
<feature type="binding site" evidence="20">
    <location>
        <position position="169"/>
    </location>
    <ligand>
        <name>UDP-N-acetyl-alpha-D-glucosamine</name>
        <dbReference type="ChEBI" id="CHEBI:57705"/>
    </ligand>
</feature>
<dbReference type="GO" id="GO:0071555">
    <property type="term" value="P:cell wall organization"/>
    <property type="evidence" value="ECO:0007669"/>
    <property type="project" value="UniProtKB-KW"/>
</dbReference>
<accession>A0A8H9KGA9</accession>
<evidence type="ECO:0000256" key="14">
    <source>
        <dbReference type="ARBA" id="ARBA00023268"/>
    </source>
</evidence>
<dbReference type="Pfam" id="PF00132">
    <property type="entry name" value="Hexapep"/>
    <property type="match status" value="1"/>
</dbReference>
<feature type="region of interest" description="Pyrophosphorylase" evidence="20">
    <location>
        <begin position="1"/>
        <end position="229"/>
    </location>
</feature>
<dbReference type="GO" id="GO:0000287">
    <property type="term" value="F:magnesium ion binding"/>
    <property type="evidence" value="ECO:0007669"/>
    <property type="project" value="UniProtKB-UniRule"/>
</dbReference>
<dbReference type="UniPathway" id="UPA00973"/>
<evidence type="ECO:0000256" key="4">
    <source>
        <dbReference type="ARBA" id="ARBA00007707"/>
    </source>
</evidence>
<evidence type="ECO:0000256" key="16">
    <source>
        <dbReference type="ARBA" id="ARBA00023316"/>
    </source>
</evidence>
<evidence type="ECO:0000256" key="1">
    <source>
        <dbReference type="ARBA" id="ARBA00004496"/>
    </source>
</evidence>
<gene>
    <name evidence="20 22" type="primary">glmU</name>
    <name evidence="22" type="ORF">LHEH8_06080</name>
</gene>
<dbReference type="SUPFAM" id="SSF51161">
    <property type="entry name" value="Trimeric LpxA-like enzymes"/>
    <property type="match status" value="1"/>
</dbReference>
<evidence type="ECO:0000256" key="20">
    <source>
        <dbReference type="HAMAP-Rule" id="MF_01631"/>
    </source>
</evidence>
<evidence type="ECO:0000256" key="5">
    <source>
        <dbReference type="ARBA" id="ARBA00007947"/>
    </source>
</evidence>
<dbReference type="GO" id="GO:0006048">
    <property type="term" value="P:UDP-N-acetylglucosamine biosynthetic process"/>
    <property type="evidence" value="ECO:0007669"/>
    <property type="project" value="UniProtKB-UniPathway"/>
</dbReference>
<dbReference type="GO" id="GO:0008360">
    <property type="term" value="P:regulation of cell shape"/>
    <property type="evidence" value="ECO:0007669"/>
    <property type="project" value="UniProtKB-KW"/>
</dbReference>
<protein>
    <recommendedName>
        <fullName evidence="20">Bifunctional protein GlmU</fullName>
    </recommendedName>
    <domain>
        <recommendedName>
            <fullName evidence="20">UDP-N-acetylglucosamine pyrophosphorylase</fullName>
            <ecNumber evidence="20">2.7.7.23</ecNumber>
        </recommendedName>
        <alternativeName>
            <fullName evidence="20">N-acetylglucosamine-1-phosphate uridyltransferase</fullName>
        </alternativeName>
    </domain>
    <domain>
        <recommendedName>
            <fullName evidence="20">Glucosamine-1-phosphate N-acetyltransferase</fullName>
            <ecNumber evidence="20">2.3.1.157</ecNumber>
        </recommendedName>
    </domain>
</protein>
<dbReference type="CDD" id="cd03353">
    <property type="entry name" value="LbH_GlmU_C"/>
    <property type="match status" value="1"/>
</dbReference>
<sequence length="461" mass="50140">MEKYVVVLAAGKGTRMKSKLYKVLHKVCGKTMVEHVVDAASGINPTKIVTVVGTGAGKVEKVLANKSDFAFQEKQVGTGDAVMTAKEALGDKEGATLVVTGDTPLFTTDTFNELFKYHAEKGNAATVLTAEAPNPFGYGRIIRDNQGNVLRIVEQKDGNPDELKVKEINTGVFCFDNQKLFEALKHVDNDNAQGEYYLTDVLEILRNNGERVGAYKMPDFSESLGVNDRVALAQATKTMQRRINEAHMRDGVSFIDPDTAYIDADVKIGNDTVIEGNVVIKGNTEIGSDCYITNGSRIVDSKIGNGVTITSSTIEEAEMDDNTDIGPNSHLRPKTIIRKGAHIGNFVEIKKAEIGENTKVGHLTYVGDATLGKDINIGCGTIFSNYDGVKKFHTNVGDHSFIGAGSTLIAPINVADHAFIAADSTITKDVGKYDMAIARGRQTNKEDYWHKLPLSKDKDWE</sequence>
<dbReference type="GO" id="GO:0016020">
    <property type="term" value="C:membrane"/>
    <property type="evidence" value="ECO:0007669"/>
    <property type="project" value="GOC"/>
</dbReference>
<comment type="catalytic activity">
    <reaction evidence="17 20">
        <text>alpha-D-glucosamine 1-phosphate + acetyl-CoA = N-acetyl-alpha-D-glucosamine 1-phosphate + CoA + H(+)</text>
        <dbReference type="Rhea" id="RHEA:13725"/>
        <dbReference type="ChEBI" id="CHEBI:15378"/>
        <dbReference type="ChEBI" id="CHEBI:57287"/>
        <dbReference type="ChEBI" id="CHEBI:57288"/>
        <dbReference type="ChEBI" id="CHEBI:57776"/>
        <dbReference type="ChEBI" id="CHEBI:58516"/>
        <dbReference type="EC" id="2.3.1.157"/>
    </reaction>
</comment>
<dbReference type="InterPro" id="IPR029044">
    <property type="entry name" value="Nucleotide-diphossugar_trans"/>
</dbReference>
<evidence type="ECO:0000313" key="23">
    <source>
        <dbReference type="Proteomes" id="UP000618094"/>
    </source>
</evidence>
<comment type="subunit">
    <text evidence="20">Homotrimer.</text>
</comment>
<dbReference type="RefSeq" id="WP_057729936.1">
    <property type="nucleotide sequence ID" value="NZ_BLYO01000127.1"/>
</dbReference>
<dbReference type="GO" id="GO:0003977">
    <property type="term" value="F:UDP-N-acetylglucosamine diphosphorylase activity"/>
    <property type="evidence" value="ECO:0007669"/>
    <property type="project" value="UniProtKB-UniRule"/>
</dbReference>
<comment type="catalytic activity">
    <reaction evidence="18 20">
        <text>N-acetyl-alpha-D-glucosamine 1-phosphate + UTP + H(+) = UDP-N-acetyl-alpha-D-glucosamine + diphosphate</text>
        <dbReference type="Rhea" id="RHEA:13509"/>
        <dbReference type="ChEBI" id="CHEBI:15378"/>
        <dbReference type="ChEBI" id="CHEBI:33019"/>
        <dbReference type="ChEBI" id="CHEBI:46398"/>
        <dbReference type="ChEBI" id="CHEBI:57705"/>
        <dbReference type="ChEBI" id="CHEBI:57776"/>
        <dbReference type="EC" id="2.7.7.23"/>
    </reaction>
</comment>
<dbReference type="EC" id="2.7.7.23" evidence="20"/>
<dbReference type="GO" id="GO:0005737">
    <property type="term" value="C:cytoplasm"/>
    <property type="evidence" value="ECO:0007669"/>
    <property type="project" value="UniProtKB-SubCell"/>
</dbReference>
<feature type="binding site" evidence="20">
    <location>
        <begin position="385"/>
        <end position="386"/>
    </location>
    <ligand>
        <name>acetyl-CoA</name>
        <dbReference type="ChEBI" id="CHEBI:57288"/>
    </ligand>
</feature>
<dbReference type="InterPro" id="IPR018357">
    <property type="entry name" value="Hexapep_transf_CS"/>
</dbReference>
<dbReference type="GO" id="GO:0019134">
    <property type="term" value="F:glucosamine-1-phosphate N-acetyltransferase activity"/>
    <property type="evidence" value="ECO:0007669"/>
    <property type="project" value="UniProtKB-UniRule"/>
</dbReference>
<dbReference type="PANTHER" id="PTHR43584">
    <property type="entry name" value="NUCLEOTIDYL TRANSFERASE"/>
    <property type="match status" value="1"/>
</dbReference>
<dbReference type="InterPro" id="IPR005835">
    <property type="entry name" value="NTP_transferase_dom"/>
</dbReference>
<dbReference type="GO" id="GO:0009245">
    <property type="term" value="P:lipid A biosynthetic process"/>
    <property type="evidence" value="ECO:0007669"/>
    <property type="project" value="UniProtKB-UniRule"/>
</dbReference>
<evidence type="ECO:0000256" key="17">
    <source>
        <dbReference type="ARBA" id="ARBA00048247"/>
    </source>
</evidence>
<feature type="region of interest" description="N-acetyltransferase" evidence="20">
    <location>
        <begin position="251"/>
        <end position="461"/>
    </location>
</feature>
<dbReference type="PANTHER" id="PTHR43584:SF3">
    <property type="entry name" value="BIFUNCTIONAL PROTEIN GLMU"/>
    <property type="match status" value="1"/>
</dbReference>
<dbReference type="Gene3D" id="3.90.550.10">
    <property type="entry name" value="Spore Coat Polysaccharide Biosynthesis Protein SpsA, Chain A"/>
    <property type="match status" value="1"/>
</dbReference>
<feature type="binding site" evidence="20">
    <location>
        <position position="227"/>
    </location>
    <ligand>
        <name>Mg(2+)</name>
        <dbReference type="ChEBI" id="CHEBI:18420"/>
    </ligand>
</feature>
<dbReference type="InterPro" id="IPR050065">
    <property type="entry name" value="GlmU-like"/>
</dbReference>
<dbReference type="GO" id="GO:0009252">
    <property type="term" value="P:peptidoglycan biosynthetic process"/>
    <property type="evidence" value="ECO:0007669"/>
    <property type="project" value="UniProtKB-UniRule"/>
</dbReference>
<keyword evidence="13 20" id="KW-0573">Peptidoglycan synthesis</keyword>
<comment type="cofactor">
    <cofactor evidence="20">
        <name>Mg(2+)</name>
        <dbReference type="ChEBI" id="CHEBI:18420"/>
    </cofactor>
    <text evidence="20">Binds 1 Mg(2+) ion per subunit.</text>
</comment>
<dbReference type="UniPathway" id="UPA00113">
    <property type="reaction ID" value="UER00532"/>
</dbReference>
<dbReference type="NCBIfam" id="NF010934">
    <property type="entry name" value="PRK14354.1"/>
    <property type="match status" value="1"/>
</dbReference>
<keyword evidence="6 20" id="KW-0963">Cytoplasm</keyword>
<dbReference type="Proteomes" id="UP000618094">
    <property type="component" value="Unassembled WGS sequence"/>
</dbReference>
<feature type="binding site" evidence="20">
    <location>
        <position position="154"/>
    </location>
    <ligand>
        <name>UDP-N-acetyl-alpha-D-glucosamine</name>
        <dbReference type="ChEBI" id="CHEBI:57705"/>
    </ligand>
</feature>
<keyword evidence="12 20" id="KW-0133">Cell shape</keyword>
<feature type="active site" description="Proton acceptor" evidence="20">
    <location>
        <position position="362"/>
    </location>
</feature>